<dbReference type="PRINTS" id="PR00138">
    <property type="entry name" value="MATRIXIN"/>
</dbReference>
<dbReference type="EMBL" id="LBXB01000006">
    <property type="protein sequence ID" value="KKR20216.1"/>
    <property type="molecule type" value="Genomic_DNA"/>
</dbReference>
<dbReference type="Gene3D" id="3.40.390.10">
    <property type="entry name" value="Collagenase (Catalytic Domain)"/>
    <property type="match status" value="1"/>
</dbReference>
<feature type="coiled-coil region" evidence="5">
    <location>
        <begin position="183"/>
        <end position="213"/>
    </location>
</feature>
<proteinExistence type="predicted"/>
<dbReference type="GO" id="GO:0006508">
    <property type="term" value="P:proteolysis"/>
    <property type="evidence" value="ECO:0007669"/>
    <property type="project" value="UniProtKB-KW"/>
</dbReference>
<dbReference type="AlphaFoldDB" id="A0A837HRH4"/>
<keyword evidence="4" id="KW-0862">Zinc</keyword>
<organism evidence="7 8">
    <name type="scientific">Candidatus Nomurabacteria bacterium GW2011_GWC2_39_41</name>
    <dbReference type="NCBI Taxonomy" id="1618754"/>
    <lineage>
        <taxon>Bacteria</taxon>
        <taxon>Candidatus Nomuraibacteriota</taxon>
    </lineage>
</organism>
<evidence type="ECO:0000256" key="2">
    <source>
        <dbReference type="ARBA" id="ARBA00022723"/>
    </source>
</evidence>
<keyword evidence="5" id="KW-0175">Coiled coil</keyword>
<evidence type="ECO:0000256" key="4">
    <source>
        <dbReference type="ARBA" id="ARBA00022833"/>
    </source>
</evidence>
<evidence type="ECO:0000256" key="1">
    <source>
        <dbReference type="ARBA" id="ARBA00022670"/>
    </source>
</evidence>
<reference evidence="7 8" key="1">
    <citation type="journal article" date="2015" name="Nature">
        <title>rRNA introns, odd ribosomes, and small enigmatic genomes across a large radiation of phyla.</title>
        <authorList>
            <person name="Brown C.T."/>
            <person name="Hug L.A."/>
            <person name="Thomas B.C."/>
            <person name="Sharon I."/>
            <person name="Castelle C.J."/>
            <person name="Singh A."/>
            <person name="Wilkins M.J."/>
            <person name="Williams K.H."/>
            <person name="Banfield J.F."/>
        </authorList>
    </citation>
    <scope>NUCLEOTIDE SEQUENCE [LARGE SCALE GENOMIC DNA]</scope>
</reference>
<feature type="domain" description="Peptidase M10 metallopeptidase" evidence="6">
    <location>
        <begin position="266"/>
        <end position="314"/>
    </location>
</feature>
<dbReference type="InterPro" id="IPR024079">
    <property type="entry name" value="MetalloPept_cat_dom_sf"/>
</dbReference>
<dbReference type="Pfam" id="PF00413">
    <property type="entry name" value="Peptidase_M10"/>
    <property type="match status" value="1"/>
</dbReference>
<dbReference type="GO" id="GO:0008270">
    <property type="term" value="F:zinc ion binding"/>
    <property type="evidence" value="ECO:0007669"/>
    <property type="project" value="InterPro"/>
</dbReference>
<dbReference type="InterPro" id="IPR001818">
    <property type="entry name" value="Pept_M10_metallopeptidase"/>
</dbReference>
<keyword evidence="1" id="KW-0645">Protease</keyword>
<evidence type="ECO:0000256" key="3">
    <source>
        <dbReference type="ARBA" id="ARBA00022801"/>
    </source>
</evidence>
<comment type="caution">
    <text evidence="7">The sequence shown here is derived from an EMBL/GenBank/DDBJ whole genome shotgun (WGS) entry which is preliminary data.</text>
</comment>
<dbReference type="InterPro" id="IPR021190">
    <property type="entry name" value="Pept_M10A"/>
</dbReference>
<evidence type="ECO:0000256" key="5">
    <source>
        <dbReference type="SAM" id="Coils"/>
    </source>
</evidence>
<evidence type="ECO:0000313" key="8">
    <source>
        <dbReference type="Proteomes" id="UP000034656"/>
    </source>
</evidence>
<dbReference type="GO" id="GO:0004222">
    <property type="term" value="F:metalloendopeptidase activity"/>
    <property type="evidence" value="ECO:0007669"/>
    <property type="project" value="InterPro"/>
</dbReference>
<keyword evidence="2" id="KW-0479">Metal-binding</keyword>
<keyword evidence="3" id="KW-0378">Hydrolase</keyword>
<name>A0A837HRH4_9BACT</name>
<evidence type="ECO:0000259" key="6">
    <source>
        <dbReference type="Pfam" id="PF00413"/>
    </source>
</evidence>
<evidence type="ECO:0000313" key="7">
    <source>
        <dbReference type="EMBL" id="KKR20216.1"/>
    </source>
</evidence>
<dbReference type="Proteomes" id="UP000034656">
    <property type="component" value="Unassembled WGS sequence"/>
</dbReference>
<dbReference type="SUPFAM" id="SSF55486">
    <property type="entry name" value="Metalloproteases ('zincins'), catalytic domain"/>
    <property type="match status" value="1"/>
</dbReference>
<sequence>MISILVFGAIAYQFGSPLLEQFLPQWQNLKDDFNTLFVKAPCTEPIPYTLGTFDTKFGISKDYFLSALKDAEIIWEKPKGESMSRELFAYMPALASTDVLKVNLIYDYRQQATSKLASLGIVVKDTKASYDMLKVKFTTLKAQYDAEKNTFDIRLAAFNLKQKAYEVEVDSWNEKGGAPKKEYEQLETTRLTLQSESKELQTMQKNINDMADEINALVVVLNRLVTSLNLSVEKYNTTNQARGESFEEGVYVSDGLSREIDIYEFSDRRKLVRVLAHELGHALGLDHVKDPKAIMYELNQGNNETLTQADLDALKTKCGDK</sequence>
<protein>
    <submittedName>
        <fullName evidence="7">Peptidase M10A and M12B matrixin and adamalysin</fullName>
    </submittedName>
</protein>
<accession>A0A837HRH4</accession>
<gene>
    <name evidence="7" type="ORF">UT51_C0006G0010</name>
</gene>
<dbReference type="GO" id="GO:0031012">
    <property type="term" value="C:extracellular matrix"/>
    <property type="evidence" value="ECO:0007669"/>
    <property type="project" value="InterPro"/>
</dbReference>